<dbReference type="OrthoDB" id="1193027at2759"/>
<sequence>MAFIKNAILALAATASLTTAAVIAPREGVASNETTVASESRVSEKTGVSIMSAPQWYSGPWYNYPTNWLGWEDLWQRNDDMIRLTGSTWDDVGRINVAIWEASNQYSVDPRVILVIIMQESHGYVGVRTTYSYQGIPTAGLMQCSGCAGFPGQTNLPQEWTTEMIMGGTAHFRGNLDNWGGNGWEAWCVYPALREYNSGQVNWNDLSDPLGATPEYVSDVSQRLGGWYD</sequence>
<evidence type="ECO:0000256" key="1">
    <source>
        <dbReference type="SAM" id="SignalP"/>
    </source>
</evidence>
<keyword evidence="3" id="KW-1185">Reference proteome</keyword>
<dbReference type="InterPro" id="IPR023346">
    <property type="entry name" value="Lysozyme-like_dom_sf"/>
</dbReference>
<dbReference type="GeneID" id="70178247"/>
<dbReference type="SUPFAM" id="SSF53955">
    <property type="entry name" value="Lysozyme-like"/>
    <property type="match status" value="1"/>
</dbReference>
<organism evidence="2 3">
    <name type="scientific">Microdochium trichocladiopsis</name>
    <dbReference type="NCBI Taxonomy" id="1682393"/>
    <lineage>
        <taxon>Eukaryota</taxon>
        <taxon>Fungi</taxon>
        <taxon>Dikarya</taxon>
        <taxon>Ascomycota</taxon>
        <taxon>Pezizomycotina</taxon>
        <taxon>Sordariomycetes</taxon>
        <taxon>Xylariomycetidae</taxon>
        <taxon>Xylariales</taxon>
        <taxon>Microdochiaceae</taxon>
        <taxon>Microdochium</taxon>
    </lineage>
</organism>
<evidence type="ECO:0008006" key="4">
    <source>
        <dbReference type="Google" id="ProtNLM"/>
    </source>
</evidence>
<evidence type="ECO:0000313" key="2">
    <source>
        <dbReference type="EMBL" id="KAH7040881.1"/>
    </source>
</evidence>
<evidence type="ECO:0000313" key="3">
    <source>
        <dbReference type="Proteomes" id="UP000756346"/>
    </source>
</evidence>
<feature type="chain" id="PRO_5040492744" description="Transglycosylase SLT domain-containing protein" evidence="1">
    <location>
        <begin position="21"/>
        <end position="229"/>
    </location>
</feature>
<keyword evidence="1" id="KW-0732">Signal</keyword>
<dbReference type="RefSeq" id="XP_046018936.1">
    <property type="nucleotide sequence ID" value="XM_046148701.1"/>
</dbReference>
<dbReference type="AlphaFoldDB" id="A0A9P8YI11"/>
<dbReference type="Gene3D" id="1.10.530.10">
    <property type="match status" value="1"/>
</dbReference>
<accession>A0A9P8YI11</accession>
<reference evidence="2" key="1">
    <citation type="journal article" date="2021" name="Nat. Commun.">
        <title>Genetic determinants of endophytism in the Arabidopsis root mycobiome.</title>
        <authorList>
            <person name="Mesny F."/>
            <person name="Miyauchi S."/>
            <person name="Thiergart T."/>
            <person name="Pickel B."/>
            <person name="Atanasova L."/>
            <person name="Karlsson M."/>
            <person name="Huettel B."/>
            <person name="Barry K.W."/>
            <person name="Haridas S."/>
            <person name="Chen C."/>
            <person name="Bauer D."/>
            <person name="Andreopoulos W."/>
            <person name="Pangilinan J."/>
            <person name="LaButti K."/>
            <person name="Riley R."/>
            <person name="Lipzen A."/>
            <person name="Clum A."/>
            <person name="Drula E."/>
            <person name="Henrissat B."/>
            <person name="Kohler A."/>
            <person name="Grigoriev I.V."/>
            <person name="Martin F.M."/>
            <person name="Hacquard S."/>
        </authorList>
    </citation>
    <scope>NUCLEOTIDE SEQUENCE</scope>
    <source>
        <strain evidence="2">MPI-CAGE-CH-0230</strain>
    </source>
</reference>
<protein>
    <recommendedName>
        <fullName evidence="4">Transglycosylase SLT domain-containing protein</fullName>
    </recommendedName>
</protein>
<name>A0A9P8YI11_9PEZI</name>
<proteinExistence type="predicted"/>
<dbReference type="EMBL" id="JAGTJQ010000001">
    <property type="protein sequence ID" value="KAH7040881.1"/>
    <property type="molecule type" value="Genomic_DNA"/>
</dbReference>
<comment type="caution">
    <text evidence="2">The sequence shown here is derived from an EMBL/GenBank/DDBJ whole genome shotgun (WGS) entry which is preliminary data.</text>
</comment>
<feature type="signal peptide" evidence="1">
    <location>
        <begin position="1"/>
        <end position="20"/>
    </location>
</feature>
<gene>
    <name evidence="2" type="ORF">B0I36DRAFT_16407</name>
</gene>
<dbReference type="Proteomes" id="UP000756346">
    <property type="component" value="Unassembled WGS sequence"/>
</dbReference>